<keyword evidence="2" id="KW-1185">Reference proteome</keyword>
<proteinExistence type="predicted"/>
<dbReference type="PANTHER" id="PTHR34191:SF9">
    <property type="entry name" value="F6D8.10"/>
    <property type="match status" value="1"/>
</dbReference>
<dbReference type="OrthoDB" id="1894923at2759"/>
<dbReference type="PANTHER" id="PTHR34191">
    <property type="entry name" value="LATE EMBRYOGENESIS ABUNDANT PROTEIN (LEA) FAMILY PROTEIN"/>
    <property type="match status" value="1"/>
</dbReference>
<sequence>MENKGRDLSYNVYEMGGEERNLGQNAGEFTSQPQMMRNDMVNQPSRNSGQGTNYYQQMNRDEHANQFGHDTSLLQQTGEGVKHVAQGAVQGATSMAKGAAMGAANIAQGAATAIKNTLGMTTDTTTTATTTKHPSNPNPRI</sequence>
<dbReference type="Proteomes" id="UP000241394">
    <property type="component" value="Chromosome LG11"/>
</dbReference>
<dbReference type="Gramene" id="PSS17877">
    <property type="protein sequence ID" value="PSS17877"/>
    <property type="gene ID" value="CEY00_Acc12568"/>
</dbReference>
<dbReference type="InParanoid" id="A0A2R6QZQ7"/>
<comment type="caution">
    <text evidence="1">The sequence shown here is derived from an EMBL/GenBank/DDBJ whole genome shotgun (WGS) entry which is preliminary data.</text>
</comment>
<dbReference type="AlphaFoldDB" id="A0A2R6QZQ7"/>
<gene>
    <name evidence="1" type="ORF">CEY00_Acc12568</name>
</gene>
<name>A0A2R6QZQ7_ACTCC</name>
<evidence type="ECO:0000313" key="2">
    <source>
        <dbReference type="Proteomes" id="UP000241394"/>
    </source>
</evidence>
<dbReference type="InterPro" id="IPR039624">
    <property type="entry name" value="LEA1/2/D7/KIN2"/>
</dbReference>
<organism evidence="1 2">
    <name type="scientific">Actinidia chinensis var. chinensis</name>
    <name type="common">Chinese soft-hair kiwi</name>
    <dbReference type="NCBI Taxonomy" id="1590841"/>
    <lineage>
        <taxon>Eukaryota</taxon>
        <taxon>Viridiplantae</taxon>
        <taxon>Streptophyta</taxon>
        <taxon>Embryophyta</taxon>
        <taxon>Tracheophyta</taxon>
        <taxon>Spermatophyta</taxon>
        <taxon>Magnoliopsida</taxon>
        <taxon>eudicotyledons</taxon>
        <taxon>Gunneridae</taxon>
        <taxon>Pentapetalae</taxon>
        <taxon>asterids</taxon>
        <taxon>Ericales</taxon>
        <taxon>Actinidiaceae</taxon>
        <taxon>Actinidia</taxon>
    </lineage>
</organism>
<reference evidence="1 2" key="1">
    <citation type="submission" date="2017-07" db="EMBL/GenBank/DDBJ databases">
        <title>An improved, manually edited Actinidia chinensis var. chinensis (kiwifruit) genome highlights the challenges associated with draft genomes and gene prediction in plants.</title>
        <authorList>
            <person name="Pilkington S."/>
            <person name="Crowhurst R."/>
            <person name="Hilario E."/>
            <person name="Nardozza S."/>
            <person name="Fraser L."/>
            <person name="Peng Y."/>
            <person name="Gunaseelan K."/>
            <person name="Simpson R."/>
            <person name="Tahir J."/>
            <person name="Deroles S."/>
            <person name="Templeton K."/>
            <person name="Luo Z."/>
            <person name="Davy M."/>
            <person name="Cheng C."/>
            <person name="Mcneilage M."/>
            <person name="Scaglione D."/>
            <person name="Liu Y."/>
            <person name="Zhang Q."/>
            <person name="Datson P."/>
            <person name="De Silva N."/>
            <person name="Gardiner S."/>
            <person name="Bassett H."/>
            <person name="Chagne D."/>
            <person name="Mccallum J."/>
            <person name="Dzierzon H."/>
            <person name="Deng C."/>
            <person name="Wang Y.-Y."/>
            <person name="Barron N."/>
            <person name="Manako K."/>
            <person name="Bowen J."/>
            <person name="Foster T."/>
            <person name="Erridge Z."/>
            <person name="Tiffin H."/>
            <person name="Waite C."/>
            <person name="Davies K."/>
            <person name="Grierson E."/>
            <person name="Laing W."/>
            <person name="Kirk R."/>
            <person name="Chen X."/>
            <person name="Wood M."/>
            <person name="Montefiori M."/>
            <person name="Brummell D."/>
            <person name="Schwinn K."/>
            <person name="Catanach A."/>
            <person name="Fullerton C."/>
            <person name="Li D."/>
            <person name="Meiyalaghan S."/>
            <person name="Nieuwenhuizen N."/>
            <person name="Read N."/>
            <person name="Prakash R."/>
            <person name="Hunter D."/>
            <person name="Zhang H."/>
            <person name="Mckenzie M."/>
            <person name="Knabel M."/>
            <person name="Harris A."/>
            <person name="Allan A."/>
            <person name="Chen A."/>
            <person name="Janssen B."/>
            <person name="Plunkett B."/>
            <person name="Dwamena C."/>
            <person name="Voogd C."/>
            <person name="Leif D."/>
            <person name="Lafferty D."/>
            <person name="Souleyre E."/>
            <person name="Varkonyi-Gasic E."/>
            <person name="Gambi F."/>
            <person name="Hanley J."/>
            <person name="Yao J.-L."/>
            <person name="Cheung J."/>
            <person name="David K."/>
            <person name="Warren B."/>
            <person name="Marsh K."/>
            <person name="Snowden K."/>
            <person name="Lin-Wang K."/>
            <person name="Brian L."/>
            <person name="Martinez-Sanchez M."/>
            <person name="Wang M."/>
            <person name="Ileperuma N."/>
            <person name="Macnee N."/>
            <person name="Campin R."/>
            <person name="Mcatee P."/>
            <person name="Drummond R."/>
            <person name="Espley R."/>
            <person name="Ireland H."/>
            <person name="Wu R."/>
            <person name="Atkinson R."/>
            <person name="Karunairetnam S."/>
            <person name="Bulley S."/>
            <person name="Chunkath S."/>
            <person name="Hanley Z."/>
            <person name="Storey R."/>
            <person name="Thrimawithana A."/>
            <person name="Thomson S."/>
            <person name="David C."/>
            <person name="Testolin R."/>
        </authorList>
    </citation>
    <scope>NUCLEOTIDE SEQUENCE [LARGE SCALE GENOMIC DNA]</scope>
    <source>
        <strain evidence="2">cv. Red5</strain>
        <tissue evidence="1">Young leaf</tissue>
    </source>
</reference>
<dbReference type="EMBL" id="NKQK01000011">
    <property type="protein sequence ID" value="PSS17877.1"/>
    <property type="molecule type" value="Genomic_DNA"/>
</dbReference>
<dbReference type="STRING" id="1590841.A0A2R6QZQ7"/>
<evidence type="ECO:0000313" key="1">
    <source>
        <dbReference type="EMBL" id="PSS17877.1"/>
    </source>
</evidence>
<protein>
    <submittedName>
        <fullName evidence="1">E3 ubiquitin-protein like</fullName>
    </submittedName>
</protein>
<accession>A0A2R6QZQ7</accession>
<reference evidence="2" key="2">
    <citation type="journal article" date="2018" name="BMC Genomics">
        <title>A manually annotated Actinidia chinensis var. chinensis (kiwifruit) genome highlights the challenges associated with draft genomes and gene prediction in plants.</title>
        <authorList>
            <person name="Pilkington S.M."/>
            <person name="Crowhurst R."/>
            <person name="Hilario E."/>
            <person name="Nardozza S."/>
            <person name="Fraser L."/>
            <person name="Peng Y."/>
            <person name="Gunaseelan K."/>
            <person name="Simpson R."/>
            <person name="Tahir J."/>
            <person name="Deroles S.C."/>
            <person name="Templeton K."/>
            <person name="Luo Z."/>
            <person name="Davy M."/>
            <person name="Cheng C."/>
            <person name="McNeilage M."/>
            <person name="Scaglione D."/>
            <person name="Liu Y."/>
            <person name="Zhang Q."/>
            <person name="Datson P."/>
            <person name="De Silva N."/>
            <person name="Gardiner S.E."/>
            <person name="Bassett H."/>
            <person name="Chagne D."/>
            <person name="McCallum J."/>
            <person name="Dzierzon H."/>
            <person name="Deng C."/>
            <person name="Wang Y.Y."/>
            <person name="Barron L."/>
            <person name="Manako K."/>
            <person name="Bowen J."/>
            <person name="Foster T.M."/>
            <person name="Erridge Z.A."/>
            <person name="Tiffin H."/>
            <person name="Waite C.N."/>
            <person name="Davies K.M."/>
            <person name="Grierson E.P."/>
            <person name="Laing W.A."/>
            <person name="Kirk R."/>
            <person name="Chen X."/>
            <person name="Wood M."/>
            <person name="Montefiori M."/>
            <person name="Brummell D.A."/>
            <person name="Schwinn K.E."/>
            <person name="Catanach A."/>
            <person name="Fullerton C."/>
            <person name="Li D."/>
            <person name="Meiyalaghan S."/>
            <person name="Nieuwenhuizen N."/>
            <person name="Read N."/>
            <person name="Prakash R."/>
            <person name="Hunter D."/>
            <person name="Zhang H."/>
            <person name="McKenzie M."/>
            <person name="Knabel M."/>
            <person name="Harris A."/>
            <person name="Allan A.C."/>
            <person name="Gleave A."/>
            <person name="Chen A."/>
            <person name="Janssen B.J."/>
            <person name="Plunkett B."/>
            <person name="Ampomah-Dwamena C."/>
            <person name="Voogd C."/>
            <person name="Leif D."/>
            <person name="Lafferty D."/>
            <person name="Souleyre E.J.F."/>
            <person name="Varkonyi-Gasic E."/>
            <person name="Gambi F."/>
            <person name="Hanley J."/>
            <person name="Yao J.L."/>
            <person name="Cheung J."/>
            <person name="David K.M."/>
            <person name="Warren B."/>
            <person name="Marsh K."/>
            <person name="Snowden K.C."/>
            <person name="Lin-Wang K."/>
            <person name="Brian L."/>
            <person name="Martinez-Sanchez M."/>
            <person name="Wang M."/>
            <person name="Ileperuma N."/>
            <person name="Macnee N."/>
            <person name="Campin R."/>
            <person name="McAtee P."/>
            <person name="Drummond R.S.M."/>
            <person name="Espley R.V."/>
            <person name="Ireland H.S."/>
            <person name="Wu R."/>
            <person name="Atkinson R.G."/>
            <person name="Karunairetnam S."/>
            <person name="Bulley S."/>
            <person name="Chunkath S."/>
            <person name="Hanley Z."/>
            <person name="Storey R."/>
            <person name="Thrimawithana A.H."/>
            <person name="Thomson S."/>
            <person name="David C."/>
            <person name="Testolin R."/>
            <person name="Huang H."/>
            <person name="Hellens R.P."/>
            <person name="Schaffer R.J."/>
        </authorList>
    </citation>
    <scope>NUCLEOTIDE SEQUENCE [LARGE SCALE GENOMIC DNA]</scope>
    <source>
        <strain evidence="2">cv. Red5</strain>
    </source>
</reference>